<reference evidence="5 6" key="1">
    <citation type="submission" date="2018-08" db="EMBL/GenBank/DDBJ databases">
        <title>A genome reference for cultivated species of the human gut microbiota.</title>
        <authorList>
            <person name="Zou Y."/>
            <person name="Xue W."/>
            <person name="Luo G."/>
        </authorList>
    </citation>
    <scope>NUCLEOTIDE SEQUENCE [LARGE SCALE GENOMIC DNA]</scope>
    <source>
        <strain evidence="5 6">AM40-15AC</strain>
    </source>
</reference>
<dbReference type="GO" id="GO:0005829">
    <property type="term" value="C:cytosol"/>
    <property type="evidence" value="ECO:0007669"/>
    <property type="project" value="TreeGrafter"/>
</dbReference>
<dbReference type="Pfam" id="PF21478">
    <property type="entry name" value="GcvP2_C"/>
    <property type="match status" value="1"/>
</dbReference>
<dbReference type="PANTHER" id="PTHR11773">
    <property type="entry name" value="GLYCINE DEHYDROGENASE, DECARBOXYLATING"/>
    <property type="match status" value="1"/>
</dbReference>
<dbReference type="RefSeq" id="WP_118001387.1">
    <property type="nucleotide sequence ID" value="NZ_QSGQ01000008.1"/>
</dbReference>
<keyword evidence="5" id="KW-0808">Transferase</keyword>
<organism evidence="5 6">
    <name type="scientific">Dorea formicigenerans</name>
    <dbReference type="NCBI Taxonomy" id="39486"/>
    <lineage>
        <taxon>Bacteria</taxon>
        <taxon>Bacillati</taxon>
        <taxon>Bacillota</taxon>
        <taxon>Clostridia</taxon>
        <taxon>Lachnospirales</taxon>
        <taxon>Lachnospiraceae</taxon>
        <taxon>Dorea</taxon>
    </lineage>
</organism>
<evidence type="ECO:0000259" key="4">
    <source>
        <dbReference type="Pfam" id="PF21478"/>
    </source>
</evidence>
<evidence type="ECO:0000259" key="3">
    <source>
        <dbReference type="Pfam" id="PF00266"/>
    </source>
</evidence>
<dbReference type="GO" id="GO:0030170">
    <property type="term" value="F:pyridoxal phosphate binding"/>
    <property type="evidence" value="ECO:0007669"/>
    <property type="project" value="TreeGrafter"/>
</dbReference>
<dbReference type="PANTHER" id="PTHR11773:SF1">
    <property type="entry name" value="GLYCINE DEHYDROGENASE (DECARBOXYLATING), MITOCHONDRIAL"/>
    <property type="match status" value="1"/>
</dbReference>
<evidence type="ECO:0000256" key="1">
    <source>
        <dbReference type="ARBA" id="ARBA00003788"/>
    </source>
</evidence>
<gene>
    <name evidence="5" type="ORF">DW885_11650</name>
</gene>
<feature type="domain" description="Glycine dehydrogenase C-terminal" evidence="4">
    <location>
        <begin position="370"/>
        <end position="476"/>
    </location>
</feature>
<feature type="domain" description="Aminotransferase class V" evidence="3">
    <location>
        <begin position="169"/>
        <end position="295"/>
    </location>
</feature>
<dbReference type="AlphaFoldDB" id="A0A413VV49"/>
<dbReference type="InterPro" id="IPR015421">
    <property type="entry name" value="PyrdxlP-dep_Trfase_major"/>
</dbReference>
<dbReference type="NCBIfam" id="NF003346">
    <property type="entry name" value="PRK04366.1"/>
    <property type="match status" value="1"/>
</dbReference>
<protein>
    <submittedName>
        <fullName evidence="5">Aminotransferase class V-fold PLP-dependent enzyme</fullName>
    </submittedName>
</protein>
<comment type="function">
    <text evidence="1">The glycine cleavage system catalyzes the degradation of glycine. The P protein binds the alpha-amino group of glycine through its pyridoxal phosphate cofactor; CO(2) is released and the remaining methylamine moiety is then transferred to the lipoamide cofactor of the H protein.</text>
</comment>
<comment type="caution">
    <text evidence="5">The sequence shown here is derived from an EMBL/GenBank/DDBJ whole genome shotgun (WGS) entry which is preliminary data.</text>
</comment>
<dbReference type="SUPFAM" id="SSF53383">
    <property type="entry name" value="PLP-dependent transferases"/>
    <property type="match status" value="1"/>
</dbReference>
<keyword evidence="2" id="KW-0663">Pyridoxal phosphate</keyword>
<sequence>MAKVNIRKDFQQARWNEPIIYELSTPGLRGIIPPLVENEIKEEAGNAVEEIPDCLKRKTSLDLPEVAQKQVLQHYIHLSQETMGANLTNDISEGTCTMKYNPRLCESMVANPGFADLHPDQDPDTVQGMLKIYYDFEKVVKEVSGMDKFTLQPGGGNHAVYTAASLIRAYHEANGELEQRNEIITTIFSHPCDAACPATAGFKVITIWPDENGMPDYEAIKAAANEHTAAIFMTNPEDIGIYNIHADKIVEAIHEVGGLCFYDQANANAFLGVARAKEAGFDMCHFNVHKTFGTPHGGEGPACGAFGVRKELAKFLPVPTVEYDGEKYYLDYDKPESIGKVRQYIGQSAVVLKAYTWTMMMGAEGLRECAEISVLNNNYMLSLMEKIPGVSHAFQGNGIVRQEQIRYSFQELREKYDVGSDDMNCRMGDYGIPWFWSSHHPWVIPEPMTLEPCESYTKEDIEEYAKVVEIVAKEAAEDPQLLKNAPYHTGMHRRVHEEDLDNPEKWAVTWKAYQRKHGVK</sequence>
<dbReference type="Gene3D" id="6.20.440.10">
    <property type="match status" value="1"/>
</dbReference>
<evidence type="ECO:0000313" key="6">
    <source>
        <dbReference type="Proteomes" id="UP000284883"/>
    </source>
</evidence>
<dbReference type="InterPro" id="IPR015424">
    <property type="entry name" value="PyrdxlP-dep_Trfase"/>
</dbReference>
<dbReference type="GO" id="GO:0016594">
    <property type="term" value="F:glycine binding"/>
    <property type="evidence" value="ECO:0007669"/>
    <property type="project" value="TreeGrafter"/>
</dbReference>
<dbReference type="InterPro" id="IPR000192">
    <property type="entry name" value="Aminotrans_V_dom"/>
</dbReference>
<evidence type="ECO:0000313" key="5">
    <source>
        <dbReference type="EMBL" id="RHB37418.1"/>
    </source>
</evidence>
<dbReference type="Proteomes" id="UP000284883">
    <property type="component" value="Unassembled WGS sequence"/>
</dbReference>
<dbReference type="InterPro" id="IPR049316">
    <property type="entry name" value="GDC-P_C"/>
</dbReference>
<dbReference type="InterPro" id="IPR020581">
    <property type="entry name" value="GDC_P"/>
</dbReference>
<name>A0A413VV49_9FIRM</name>
<dbReference type="EMBL" id="QSGQ01000008">
    <property type="protein sequence ID" value="RHB37418.1"/>
    <property type="molecule type" value="Genomic_DNA"/>
</dbReference>
<evidence type="ECO:0000256" key="2">
    <source>
        <dbReference type="ARBA" id="ARBA00022898"/>
    </source>
</evidence>
<proteinExistence type="predicted"/>
<dbReference type="GO" id="GO:0008483">
    <property type="term" value="F:transaminase activity"/>
    <property type="evidence" value="ECO:0007669"/>
    <property type="project" value="UniProtKB-KW"/>
</dbReference>
<keyword evidence="5" id="KW-0032">Aminotransferase</keyword>
<dbReference type="GO" id="GO:0019464">
    <property type="term" value="P:glycine decarboxylation via glycine cleavage system"/>
    <property type="evidence" value="ECO:0007669"/>
    <property type="project" value="TreeGrafter"/>
</dbReference>
<dbReference type="GO" id="GO:0005960">
    <property type="term" value="C:glycine cleavage complex"/>
    <property type="evidence" value="ECO:0007669"/>
    <property type="project" value="TreeGrafter"/>
</dbReference>
<dbReference type="Gene3D" id="3.40.640.10">
    <property type="entry name" value="Type I PLP-dependent aspartate aminotransferase-like (Major domain)"/>
    <property type="match status" value="1"/>
</dbReference>
<accession>A0A413VV49</accession>
<dbReference type="Pfam" id="PF00266">
    <property type="entry name" value="Aminotran_5"/>
    <property type="match status" value="1"/>
</dbReference>
<dbReference type="GO" id="GO:0004375">
    <property type="term" value="F:glycine dehydrogenase (decarboxylating) activity"/>
    <property type="evidence" value="ECO:0007669"/>
    <property type="project" value="InterPro"/>
</dbReference>